<comment type="function">
    <text evidence="9">Catalyzes the condensation of ATP and 5-phosphoribose 1-diphosphate to form N'-(5'-phosphoribosyl)-ATP (PR-ATP). Has a crucial role in the pathway because the rate of histidine biosynthesis seems to be controlled primarily by regulation of HisG enzymatic activity.</text>
</comment>
<dbReference type="Gene3D" id="3.40.190.10">
    <property type="entry name" value="Periplasmic binding protein-like II"/>
    <property type="match status" value="2"/>
</dbReference>
<reference evidence="12 13" key="1">
    <citation type="journal article" date="2018" name="Genome Announc.">
        <title>Draft Genome Sequence of "Candidatus Phycosocius bacilliformis," an Alphaproteobacterial Ectosymbiont of the Hydrocarbon-Producing Green Alga Botryococcus braunii.</title>
        <authorList>
            <person name="Tanabe Y."/>
            <person name="Yamaguchi H."/>
            <person name="Watanabe M.M."/>
        </authorList>
    </citation>
    <scope>NUCLEOTIDE SEQUENCE [LARGE SCALE GENOMIC DNA]</scope>
    <source>
        <strain evidence="12 13">BOTRYCO-2</strain>
    </source>
</reference>
<accession>A0A2P2E658</accession>
<evidence type="ECO:0000256" key="5">
    <source>
        <dbReference type="ARBA" id="ARBA00022605"/>
    </source>
</evidence>
<name>A0A2P2E658_9PROT</name>
<dbReference type="InterPro" id="IPR018198">
    <property type="entry name" value="ATP_PRibTrfase_CS"/>
</dbReference>
<evidence type="ECO:0000313" key="13">
    <source>
        <dbReference type="Proteomes" id="UP000245086"/>
    </source>
</evidence>
<dbReference type="RefSeq" id="WP_192576095.1">
    <property type="nucleotide sequence ID" value="NZ_BFBR01000001.1"/>
</dbReference>
<evidence type="ECO:0000256" key="1">
    <source>
        <dbReference type="ARBA" id="ARBA00000915"/>
    </source>
</evidence>
<keyword evidence="6 12" id="KW-0328">Glycosyltransferase</keyword>
<evidence type="ECO:0000256" key="7">
    <source>
        <dbReference type="ARBA" id="ARBA00022679"/>
    </source>
</evidence>
<organism evidence="12 13">
    <name type="scientific">Candidatus Phycosocius bacilliformis</name>
    <dbReference type="NCBI Taxonomy" id="1445552"/>
    <lineage>
        <taxon>Bacteria</taxon>
        <taxon>Pseudomonadati</taxon>
        <taxon>Pseudomonadota</taxon>
        <taxon>Alphaproteobacteria</taxon>
        <taxon>Caulobacterales</taxon>
        <taxon>Caulobacterales incertae sedis</taxon>
        <taxon>Candidatus Phycosocius</taxon>
    </lineage>
</organism>
<dbReference type="GO" id="GO:0000105">
    <property type="term" value="P:L-histidine biosynthetic process"/>
    <property type="evidence" value="ECO:0007669"/>
    <property type="project" value="UniProtKB-UniRule"/>
</dbReference>
<dbReference type="InterPro" id="IPR001348">
    <property type="entry name" value="ATP_PRibTrfase_HisG"/>
</dbReference>
<keyword evidence="5" id="KW-0028">Amino-acid biosynthesis</keyword>
<dbReference type="NCBIfam" id="TIGR00070">
    <property type="entry name" value="hisG"/>
    <property type="match status" value="1"/>
</dbReference>
<keyword evidence="7 12" id="KW-0808">Transferase</keyword>
<evidence type="ECO:0000256" key="3">
    <source>
        <dbReference type="ARBA" id="ARBA00011946"/>
    </source>
</evidence>
<dbReference type="PANTHER" id="PTHR21403:SF8">
    <property type="entry name" value="ATP PHOSPHORIBOSYLTRANSFERASE"/>
    <property type="match status" value="1"/>
</dbReference>
<dbReference type="UniPathway" id="UPA00031">
    <property type="reaction ID" value="UER00006"/>
</dbReference>
<evidence type="ECO:0000256" key="10">
    <source>
        <dbReference type="NCBIfam" id="TIGR00070"/>
    </source>
</evidence>
<dbReference type="PANTHER" id="PTHR21403">
    <property type="entry name" value="ATP PHOSPHORIBOSYLTRANSFERASE ATP-PRTASE"/>
    <property type="match status" value="1"/>
</dbReference>
<keyword evidence="13" id="KW-1185">Reference proteome</keyword>
<dbReference type="GO" id="GO:0003879">
    <property type="term" value="F:ATP phosphoribosyltransferase activity"/>
    <property type="evidence" value="ECO:0007669"/>
    <property type="project" value="UniProtKB-UniRule"/>
</dbReference>
<dbReference type="SUPFAM" id="SSF53850">
    <property type="entry name" value="Periplasmic binding protein-like II"/>
    <property type="match status" value="1"/>
</dbReference>
<comment type="caution">
    <text evidence="12">The sequence shown here is derived from an EMBL/GenBank/DDBJ whole genome shotgun (WGS) entry which is preliminary data.</text>
</comment>
<dbReference type="Pfam" id="PF01634">
    <property type="entry name" value="HisG"/>
    <property type="match status" value="1"/>
</dbReference>
<dbReference type="PROSITE" id="PS01316">
    <property type="entry name" value="ATP_P_PHORIBOSYLTR"/>
    <property type="match status" value="1"/>
</dbReference>
<sequence length="235" mass="25391">MAELILALPSKGRLKDQCEAWLARHGLVLRQTGGERGYSATLDGFDDVQVRLASAGDIGKALLAGEIHLGVTGEDIVREASDEVDLRLTIVARLGFGRADVVVAVPNGWIDVETMADLAEVATDIRRQTGRRFRIATKFTRLTAQFMRDHHVVDHRIIDSAGATEGAPGAGIADAIVDITTSGATLAANALKILDDGIILKSESCLMRSDLAPWSEESRHAARRLMERLKILSDT</sequence>
<dbReference type="EC" id="2.4.2.17" evidence="3 10"/>
<evidence type="ECO:0000256" key="2">
    <source>
        <dbReference type="ARBA" id="ARBA00004667"/>
    </source>
</evidence>
<evidence type="ECO:0000313" key="12">
    <source>
        <dbReference type="EMBL" id="GBF56538.1"/>
    </source>
</evidence>
<proteinExistence type="predicted"/>
<dbReference type="EMBL" id="BFBR01000001">
    <property type="protein sequence ID" value="GBF56538.1"/>
    <property type="molecule type" value="Genomic_DNA"/>
</dbReference>
<dbReference type="GO" id="GO:0005737">
    <property type="term" value="C:cytoplasm"/>
    <property type="evidence" value="ECO:0007669"/>
    <property type="project" value="InterPro"/>
</dbReference>
<dbReference type="AlphaFoldDB" id="A0A2P2E658"/>
<evidence type="ECO:0000256" key="6">
    <source>
        <dbReference type="ARBA" id="ARBA00022676"/>
    </source>
</evidence>
<evidence type="ECO:0000259" key="11">
    <source>
        <dbReference type="Pfam" id="PF01634"/>
    </source>
</evidence>
<gene>
    <name evidence="12" type="primary">hisG</name>
    <name evidence="12" type="ORF">PbB2_00195</name>
</gene>
<dbReference type="InterPro" id="IPR013820">
    <property type="entry name" value="ATP_PRibTrfase_cat"/>
</dbReference>
<protein>
    <recommendedName>
        <fullName evidence="4 10">ATP phosphoribosyltransferase</fullName>
        <ecNumber evidence="3 10">2.4.2.17</ecNumber>
    </recommendedName>
</protein>
<feature type="domain" description="ATP phosphoribosyltransferase catalytic" evidence="11">
    <location>
        <begin position="55"/>
        <end position="230"/>
    </location>
</feature>
<comment type="catalytic activity">
    <reaction evidence="1">
        <text>1-(5-phospho-beta-D-ribosyl)-ATP + diphosphate = 5-phospho-alpha-D-ribose 1-diphosphate + ATP</text>
        <dbReference type="Rhea" id="RHEA:18473"/>
        <dbReference type="ChEBI" id="CHEBI:30616"/>
        <dbReference type="ChEBI" id="CHEBI:33019"/>
        <dbReference type="ChEBI" id="CHEBI:58017"/>
        <dbReference type="ChEBI" id="CHEBI:73183"/>
        <dbReference type="EC" id="2.4.2.17"/>
    </reaction>
</comment>
<comment type="pathway">
    <text evidence="2">Amino-acid biosynthesis; L-histidine biosynthesis; L-histidine from 5-phospho-alpha-D-ribose 1-diphosphate: step 1/9.</text>
</comment>
<keyword evidence="8" id="KW-0368">Histidine biosynthesis</keyword>
<dbReference type="Proteomes" id="UP000245086">
    <property type="component" value="Unassembled WGS sequence"/>
</dbReference>
<evidence type="ECO:0000256" key="9">
    <source>
        <dbReference type="ARBA" id="ARBA00024861"/>
    </source>
</evidence>
<evidence type="ECO:0000256" key="4">
    <source>
        <dbReference type="ARBA" id="ARBA00020998"/>
    </source>
</evidence>
<evidence type="ECO:0000256" key="8">
    <source>
        <dbReference type="ARBA" id="ARBA00023102"/>
    </source>
</evidence>